<protein>
    <submittedName>
        <fullName evidence="2">Mut-7</fullName>
    </submittedName>
</protein>
<evidence type="ECO:0000313" key="2">
    <source>
        <dbReference type="EnsemblMetazoa" id="PPA22634.1"/>
    </source>
</evidence>
<accession>A0A2A6B940</accession>
<dbReference type="PANTHER" id="PTHR47765">
    <property type="entry name" value="3'-5' EXONUCLEASE DOMAIN-CONTAINING PROTEIN"/>
    <property type="match status" value="1"/>
</dbReference>
<gene>
    <name evidence="2" type="primary">WBGene00112188</name>
</gene>
<evidence type="ECO:0000256" key="1">
    <source>
        <dbReference type="SAM" id="MobiDB-lite"/>
    </source>
</evidence>
<dbReference type="SMART" id="SM00474">
    <property type="entry name" value="35EXOc"/>
    <property type="match status" value="1"/>
</dbReference>
<name>A0A2A6B940_PRIPA</name>
<feature type="compositionally biased region" description="Basic and acidic residues" evidence="1">
    <location>
        <begin position="27"/>
        <end position="45"/>
    </location>
</feature>
<proteinExistence type="predicted"/>
<dbReference type="PANTHER" id="PTHR47765:SF2">
    <property type="entry name" value="EXONUCLEASE MUT-7 HOMOLOG"/>
    <property type="match status" value="1"/>
</dbReference>
<dbReference type="SUPFAM" id="SSF53098">
    <property type="entry name" value="Ribonuclease H-like"/>
    <property type="match status" value="1"/>
</dbReference>
<dbReference type="GO" id="GO:0008408">
    <property type="term" value="F:3'-5' exonuclease activity"/>
    <property type="evidence" value="ECO:0007669"/>
    <property type="project" value="InterPro"/>
</dbReference>
<organism evidence="2 3">
    <name type="scientific">Pristionchus pacificus</name>
    <name type="common">Parasitic nematode worm</name>
    <dbReference type="NCBI Taxonomy" id="54126"/>
    <lineage>
        <taxon>Eukaryota</taxon>
        <taxon>Metazoa</taxon>
        <taxon>Ecdysozoa</taxon>
        <taxon>Nematoda</taxon>
        <taxon>Chromadorea</taxon>
        <taxon>Rhabditida</taxon>
        <taxon>Rhabditina</taxon>
        <taxon>Diplogasteromorpha</taxon>
        <taxon>Diplogasteroidea</taxon>
        <taxon>Neodiplogasteridae</taxon>
        <taxon>Pristionchus</taxon>
    </lineage>
</organism>
<dbReference type="Proteomes" id="UP000005239">
    <property type="component" value="Unassembled WGS sequence"/>
</dbReference>
<dbReference type="InterPro" id="IPR052408">
    <property type="entry name" value="Exonuclease_MUT-7-like"/>
</dbReference>
<dbReference type="InterPro" id="IPR002782">
    <property type="entry name" value="Mut7-C_RNAse_dom"/>
</dbReference>
<feature type="compositionally biased region" description="Polar residues" evidence="1">
    <location>
        <begin position="1"/>
        <end position="24"/>
    </location>
</feature>
<reference evidence="2" key="2">
    <citation type="submission" date="2022-06" db="UniProtKB">
        <authorList>
            <consortium name="EnsemblMetazoa"/>
        </authorList>
    </citation>
    <scope>IDENTIFICATION</scope>
    <source>
        <strain evidence="2">PS312</strain>
    </source>
</reference>
<dbReference type="InterPro" id="IPR002562">
    <property type="entry name" value="3'-5'_exonuclease_dom"/>
</dbReference>
<dbReference type="GO" id="GO:0003676">
    <property type="term" value="F:nucleic acid binding"/>
    <property type="evidence" value="ECO:0007669"/>
    <property type="project" value="InterPro"/>
</dbReference>
<dbReference type="Pfam" id="PF01927">
    <property type="entry name" value="Mut7-C"/>
    <property type="match status" value="1"/>
</dbReference>
<dbReference type="GO" id="GO:0006139">
    <property type="term" value="P:nucleobase-containing compound metabolic process"/>
    <property type="evidence" value="ECO:0007669"/>
    <property type="project" value="InterPro"/>
</dbReference>
<dbReference type="OrthoDB" id="18193at2759"/>
<dbReference type="InterPro" id="IPR012337">
    <property type="entry name" value="RNaseH-like_sf"/>
</dbReference>
<keyword evidence="3" id="KW-1185">Reference proteome</keyword>
<accession>A0A8R1UGB8</accession>
<dbReference type="Pfam" id="PF01612">
    <property type="entry name" value="DNA_pol_A_exo1"/>
    <property type="match status" value="1"/>
</dbReference>
<dbReference type="EnsemblMetazoa" id="PPA22634.1">
    <property type="protein sequence ID" value="PPA22634.1"/>
    <property type="gene ID" value="WBGene00112188"/>
</dbReference>
<feature type="region of interest" description="Disordered" evidence="1">
    <location>
        <begin position="1"/>
        <end position="46"/>
    </location>
</feature>
<sequence length="959" mass="110616">MDTTSAASDTGNPIVNDETPMTSNALEEEKKERTLTKAEKKEKYGKGSFPEPLATWRDLIKDLLAPVDKTARSAEDEKETIEIAESTLSQIFGLAENPYKAMFDIYVVFSEKEKYKKVHRSLFKTFEEWIQKCATPEKMEKWLTSEFKVETMDKIVNKGMGQLENLLRIFQLKGSELEDRITIKIKDLCISESKQLFSEAMKLANHFELHEKFDVDLFIIPLVLKNKTDEVEKFIKGNYRITRDLIRYLDSMVEETDQYKMVKMKPYMDRKIVNERQAYEFINSKRIPSLLKKFVTSEYGMEDAVAPRFEEQKIKGKLRYLLFDREATDGGFTTTIFDHIKTHIKKSSPYRKDVIIALFDRIDKRDKTEDKSTYYEEAKLWMLYYDLNPADFYTTIRSYFSSQPNWREDAARMLVEYDTGVETCSENELEDGTPIEWIDTWEGMVEMLNEIEELGEESMIGIDSEFRSTTNYKQEIALLQVSSQEKVYLVDFELLDRKLSKSQWEQFTLRLFGGEHLKIGFDMLSDLKAYSATLKLDLEDLRCTMTRVVCLKRLSNDLLDLDSSIIDLTQSTSYRTRINEGKSTQEVESANRQRAIKLSDLVEVVLNSKLDKSLQKSNWSNRPLRSDQIIYAATDANILIKIFIRFKEMATEKGYNYEEMVESIENDLAERKETPTEKKKKAKMTEEEYAQLVESINAAAISANGHEDKPKSFITDSSFFGLGKHLRRLGVDVIFADSKEHLLRLGRENKSRIILSFGKNIPEYKAVFGDRVFVVGMGMSALDQVKKVLTEFKIKLSPSNVFTRCMLCNGDRFVMAPAVVLQTLHDCAKRVGESFDDELFQPGPFKEKIENANPDDYGGFECKLEEYDPKDSRFIVKCTNGVVDIYNNLVMADSVDSPVEVQTLKVQPEVVESGRPFYYICGSCGKIYWDGTHGQRYKEFADGVVGTDSSKSNESVRNE</sequence>
<reference evidence="3" key="1">
    <citation type="journal article" date="2008" name="Nat. Genet.">
        <title>The Pristionchus pacificus genome provides a unique perspective on nematode lifestyle and parasitism.</title>
        <authorList>
            <person name="Dieterich C."/>
            <person name="Clifton S.W."/>
            <person name="Schuster L.N."/>
            <person name="Chinwalla A."/>
            <person name="Delehaunty K."/>
            <person name="Dinkelacker I."/>
            <person name="Fulton L."/>
            <person name="Fulton R."/>
            <person name="Godfrey J."/>
            <person name="Minx P."/>
            <person name="Mitreva M."/>
            <person name="Roeseler W."/>
            <person name="Tian H."/>
            <person name="Witte H."/>
            <person name="Yang S.P."/>
            <person name="Wilson R.K."/>
            <person name="Sommer R.J."/>
        </authorList>
    </citation>
    <scope>NUCLEOTIDE SEQUENCE [LARGE SCALE GENOMIC DNA]</scope>
    <source>
        <strain evidence="3">PS312</strain>
    </source>
</reference>
<dbReference type="AlphaFoldDB" id="A0A2A6B940"/>
<dbReference type="InterPro" id="IPR036397">
    <property type="entry name" value="RNaseH_sf"/>
</dbReference>
<evidence type="ECO:0000313" key="3">
    <source>
        <dbReference type="Proteomes" id="UP000005239"/>
    </source>
</evidence>
<dbReference type="Gene3D" id="3.30.420.10">
    <property type="entry name" value="Ribonuclease H-like superfamily/Ribonuclease H"/>
    <property type="match status" value="1"/>
</dbReference>